<reference evidence="1 2" key="1">
    <citation type="submission" date="2018-01" db="EMBL/GenBank/DDBJ databases">
        <title>Whole genome sequencing of Histamine producing bacteria.</title>
        <authorList>
            <person name="Butler K."/>
        </authorList>
    </citation>
    <scope>NUCLEOTIDE SEQUENCE [LARGE SCALE GENOMIC DNA]</scope>
    <source>
        <strain evidence="1 2">FS-7.2</strain>
    </source>
</reference>
<dbReference type="EMBL" id="PYNF01000003">
    <property type="protein sequence ID" value="PSV00445.1"/>
    <property type="molecule type" value="Genomic_DNA"/>
</dbReference>
<name>A0A2T3KL48_9GAMM</name>
<proteinExistence type="predicted"/>
<sequence length="69" mass="7255">MASQKRTDELKRLVLLAGSFSKAETLIKSVKGVAPTASAIRKSTLGAGTDYVVQSYVNDLIAALASSQQ</sequence>
<accession>A0A2T3KL48</accession>
<dbReference type="RefSeq" id="WP_107289075.1">
    <property type="nucleotide sequence ID" value="NZ_PYNF01000003.1"/>
</dbReference>
<protein>
    <submittedName>
        <fullName evidence="1">Uncharacterized protein</fullName>
    </submittedName>
</protein>
<dbReference type="AlphaFoldDB" id="A0A2T3KL48"/>
<evidence type="ECO:0000313" key="1">
    <source>
        <dbReference type="EMBL" id="PSV00445.1"/>
    </source>
</evidence>
<evidence type="ECO:0000313" key="2">
    <source>
        <dbReference type="Proteomes" id="UP000241426"/>
    </source>
</evidence>
<comment type="caution">
    <text evidence="1">The sequence shown here is derived from an EMBL/GenBank/DDBJ whole genome shotgun (WGS) entry which is preliminary data.</text>
</comment>
<dbReference type="Proteomes" id="UP000241426">
    <property type="component" value="Unassembled WGS sequence"/>
</dbReference>
<gene>
    <name evidence="1" type="ORF">C9J27_04755</name>
</gene>
<organism evidence="1 2">
    <name type="scientific">Photobacterium kishitanii</name>
    <dbReference type="NCBI Taxonomy" id="318456"/>
    <lineage>
        <taxon>Bacteria</taxon>
        <taxon>Pseudomonadati</taxon>
        <taxon>Pseudomonadota</taxon>
        <taxon>Gammaproteobacteria</taxon>
        <taxon>Vibrionales</taxon>
        <taxon>Vibrionaceae</taxon>
        <taxon>Photobacterium</taxon>
    </lineage>
</organism>